<protein>
    <submittedName>
        <fullName evidence="2">Capsid protein</fullName>
    </submittedName>
</protein>
<feature type="region of interest" description="Disordered" evidence="1">
    <location>
        <begin position="1"/>
        <end position="43"/>
    </location>
</feature>
<accession>A0A8E7G1K1</accession>
<reference evidence="2" key="1">
    <citation type="submission" date="2020-10" db="EMBL/GenBank/DDBJ databases">
        <title>CRESS DNA virus dark matter in the feces of wild birds.</title>
        <authorList>
            <person name="Yang S."/>
            <person name="Zhang W."/>
        </authorList>
    </citation>
    <scope>NUCLEOTIDE SEQUENCE</scope>
    <source>
        <strain evidence="2">Ybb117gen1</strain>
    </source>
</reference>
<dbReference type="EMBL" id="MW182903">
    <property type="protein sequence ID" value="QVW56429.1"/>
    <property type="molecule type" value="Genomic_DNA"/>
</dbReference>
<organism evidence="2">
    <name type="scientific">Emberiza chrysophrys Genomoviridae sp</name>
    <dbReference type="NCBI Taxonomy" id="2814946"/>
    <lineage>
        <taxon>Viruses</taxon>
        <taxon>Monodnaviria</taxon>
        <taxon>Shotokuvirae</taxon>
        <taxon>Cressdnaviricota</taxon>
        <taxon>Repensiviricetes</taxon>
        <taxon>Geplafuvirales</taxon>
        <taxon>Genomoviridae</taxon>
    </lineage>
</organism>
<name>A0A8E7G1K1_9VIRU</name>
<proteinExistence type="predicted"/>
<sequence>MPRFARRNSRFRSRKPSRKGRSARRSTTRTRRTPRRSRRRGMSVKAILNKTSRKKRNGMLSYSNSTNLGAIAPVTQAPLTIIGSAAGNNLGIIHFRPTAMDMTRPTGGAPNSIVDQATRTSSVCFMKGLSEKIRIETSSGSPWFHRRICITSRDQNFILPGAADPTGIERGYYASGAIETSNGWQRLAANVQLEGTSFQDTLSIWLTLLFKGQQGKDWDDFITAPMDTNRVDVKFDKTWVYRSGNERGILKETKIWHGMNKNLYYQDDEDGASTTTFSASVTDKRGMGDYHIFDFFSQGSSGSTSDLLKIRFTSTMYWHEK</sequence>
<evidence type="ECO:0000313" key="2">
    <source>
        <dbReference type="EMBL" id="QVW56429.1"/>
    </source>
</evidence>
<evidence type="ECO:0000256" key="1">
    <source>
        <dbReference type="SAM" id="MobiDB-lite"/>
    </source>
</evidence>
<feature type="compositionally biased region" description="Basic residues" evidence="1">
    <location>
        <begin position="1"/>
        <end position="42"/>
    </location>
</feature>